<protein>
    <submittedName>
        <fullName evidence="10">Major facilitator superfamily transporter</fullName>
    </submittedName>
</protein>
<dbReference type="CDD" id="cd17335">
    <property type="entry name" value="MFS_MFSD6"/>
    <property type="match status" value="1"/>
</dbReference>
<keyword evidence="6 8" id="KW-1133">Transmembrane helix</keyword>
<dbReference type="STRING" id="43263.A0T30_12780"/>
<evidence type="ECO:0000256" key="4">
    <source>
        <dbReference type="ARBA" id="ARBA00022519"/>
    </source>
</evidence>
<dbReference type="RefSeq" id="WP_021700170.1">
    <property type="nucleotide sequence ID" value="NZ_BATI01000009.1"/>
</dbReference>
<feature type="transmembrane region" description="Helical" evidence="8">
    <location>
        <begin position="12"/>
        <end position="33"/>
    </location>
</feature>
<dbReference type="PROSITE" id="PS50850">
    <property type="entry name" value="MFS"/>
    <property type="match status" value="1"/>
</dbReference>
<feature type="transmembrane region" description="Helical" evidence="8">
    <location>
        <begin position="74"/>
        <end position="91"/>
    </location>
</feature>
<reference evidence="10" key="1">
    <citation type="submission" date="2024-09" db="EMBL/GenBank/DDBJ databases">
        <title>Whole genome shotgun sequence of Pseudomonas alcaligenes NBRC 14159.</title>
        <authorList>
            <person name="Yoshida I."/>
            <person name="Hosoyama A."/>
            <person name="Tsuchikane K."/>
            <person name="Noguchi M."/>
            <person name="Hirakata S."/>
            <person name="Ando Y."/>
            <person name="Ohji S."/>
            <person name="Yamazoe A."/>
            <person name="Yamazaki S."/>
            <person name="Fujita N."/>
        </authorList>
    </citation>
    <scope>NUCLEOTIDE SEQUENCE</scope>
    <source>
        <strain evidence="10">NBRC 14159</strain>
    </source>
</reference>
<dbReference type="PANTHER" id="PTHR23522:SF10">
    <property type="entry name" value="3-PHENYLPROPIONIC ACID TRANSPORTER-RELATED"/>
    <property type="match status" value="1"/>
</dbReference>
<evidence type="ECO:0000259" key="9">
    <source>
        <dbReference type="PROSITE" id="PS50850"/>
    </source>
</evidence>
<dbReference type="InterPro" id="IPR020846">
    <property type="entry name" value="MFS_dom"/>
</dbReference>
<dbReference type="SUPFAM" id="SSF103473">
    <property type="entry name" value="MFS general substrate transporter"/>
    <property type="match status" value="1"/>
</dbReference>
<organism evidence="10 11">
    <name type="scientific">Aquipseudomonas alcaligenes (strain ATCC 14909 / DSM 50342 / CCUG 1425 / JCM 20561 / NBRC 14159 / NCIMB 9945 / NCTC 10367 / 1577)</name>
    <name type="common">Pseudomonas alcaligenes</name>
    <dbReference type="NCBI Taxonomy" id="1215092"/>
    <lineage>
        <taxon>Bacteria</taxon>
        <taxon>Pseudomonadati</taxon>
        <taxon>Pseudomonadota</taxon>
        <taxon>Gammaproteobacteria</taxon>
        <taxon>Pseudomonadales</taxon>
        <taxon>Pseudomonadaceae</taxon>
        <taxon>Aquipseudomonas</taxon>
    </lineage>
</organism>
<name>U2ZKQ7_AQUA1</name>
<keyword evidence="7 8" id="KW-0472">Membrane</keyword>
<feature type="transmembrane region" description="Helical" evidence="8">
    <location>
        <begin position="97"/>
        <end position="122"/>
    </location>
</feature>
<dbReference type="Proteomes" id="UP000016560">
    <property type="component" value="Unassembled WGS sequence"/>
</dbReference>
<evidence type="ECO:0000256" key="8">
    <source>
        <dbReference type="SAM" id="Phobius"/>
    </source>
</evidence>
<dbReference type="PANTHER" id="PTHR23522">
    <property type="entry name" value="BLL5896 PROTEIN"/>
    <property type="match status" value="1"/>
</dbReference>
<feature type="transmembrane region" description="Helical" evidence="8">
    <location>
        <begin position="239"/>
        <end position="258"/>
    </location>
</feature>
<dbReference type="PIRSF" id="PIRSF004925">
    <property type="entry name" value="HcaT"/>
    <property type="match status" value="1"/>
</dbReference>
<evidence type="ECO:0000256" key="1">
    <source>
        <dbReference type="ARBA" id="ARBA00004429"/>
    </source>
</evidence>
<dbReference type="Gene3D" id="1.20.1250.20">
    <property type="entry name" value="MFS general substrate transporter like domains"/>
    <property type="match status" value="2"/>
</dbReference>
<keyword evidence="2" id="KW-0813">Transport</keyword>
<dbReference type="eggNOG" id="COG2814">
    <property type="taxonomic scope" value="Bacteria"/>
</dbReference>
<proteinExistence type="predicted"/>
<evidence type="ECO:0000256" key="2">
    <source>
        <dbReference type="ARBA" id="ARBA00022448"/>
    </source>
</evidence>
<dbReference type="GO" id="GO:0015528">
    <property type="term" value="F:lactose:proton symporter activity"/>
    <property type="evidence" value="ECO:0007669"/>
    <property type="project" value="TreeGrafter"/>
</dbReference>
<feature type="transmembrane region" description="Helical" evidence="8">
    <location>
        <begin position="200"/>
        <end position="219"/>
    </location>
</feature>
<accession>U2ZKQ7</accession>
<comment type="subcellular location">
    <subcellularLocation>
        <location evidence="1">Cell inner membrane</location>
        <topology evidence="1">Multi-pass membrane protein</topology>
    </subcellularLocation>
</comment>
<evidence type="ECO:0000256" key="5">
    <source>
        <dbReference type="ARBA" id="ARBA00022692"/>
    </source>
</evidence>
<feature type="transmembrane region" description="Helical" evidence="8">
    <location>
        <begin position="159"/>
        <end position="179"/>
    </location>
</feature>
<evidence type="ECO:0000256" key="3">
    <source>
        <dbReference type="ARBA" id="ARBA00022475"/>
    </source>
</evidence>
<feature type="transmembrane region" description="Helical" evidence="8">
    <location>
        <begin position="265"/>
        <end position="284"/>
    </location>
</feature>
<evidence type="ECO:0000313" key="11">
    <source>
        <dbReference type="Proteomes" id="UP000016560"/>
    </source>
</evidence>
<dbReference type="Pfam" id="PF12832">
    <property type="entry name" value="MFS_1_like"/>
    <property type="match status" value="1"/>
</dbReference>
<dbReference type="OrthoDB" id="9150135at2"/>
<dbReference type="EMBL" id="BATI01000009">
    <property type="protein sequence ID" value="GAD62080.1"/>
    <property type="molecule type" value="Genomic_DNA"/>
</dbReference>
<comment type="caution">
    <text evidence="10">The sequence shown here is derived from an EMBL/GenBank/DDBJ whole genome shotgun (WGS) entry which is preliminary data.</text>
</comment>
<feature type="transmembrane region" description="Helical" evidence="8">
    <location>
        <begin position="39"/>
        <end position="62"/>
    </location>
</feature>
<dbReference type="NCBIfam" id="NF037955">
    <property type="entry name" value="mfs"/>
    <property type="match status" value="1"/>
</dbReference>
<keyword evidence="4" id="KW-0997">Cell inner membrane</keyword>
<feature type="domain" description="Major facilitator superfamily (MFS) profile" evidence="9">
    <location>
        <begin position="143"/>
        <end position="384"/>
    </location>
</feature>
<dbReference type="GO" id="GO:0030395">
    <property type="term" value="F:lactose binding"/>
    <property type="evidence" value="ECO:0007669"/>
    <property type="project" value="TreeGrafter"/>
</dbReference>
<keyword evidence="11" id="KW-1185">Reference proteome</keyword>
<evidence type="ECO:0000256" key="6">
    <source>
        <dbReference type="ARBA" id="ARBA00022989"/>
    </source>
</evidence>
<keyword evidence="5 8" id="KW-0812">Transmembrane</keyword>
<dbReference type="InterPro" id="IPR026032">
    <property type="entry name" value="HcaT-like"/>
</dbReference>
<feature type="transmembrane region" description="Helical" evidence="8">
    <location>
        <begin position="356"/>
        <end position="377"/>
    </location>
</feature>
<evidence type="ECO:0000256" key="7">
    <source>
        <dbReference type="ARBA" id="ARBA00023136"/>
    </source>
</evidence>
<keyword evidence="3" id="KW-1003">Cell membrane</keyword>
<feature type="transmembrane region" description="Helical" evidence="8">
    <location>
        <begin position="134"/>
        <end position="153"/>
    </location>
</feature>
<feature type="transmembrane region" description="Helical" evidence="8">
    <location>
        <begin position="296"/>
        <end position="317"/>
    </location>
</feature>
<dbReference type="GO" id="GO:0005886">
    <property type="term" value="C:plasma membrane"/>
    <property type="evidence" value="ECO:0007669"/>
    <property type="project" value="UniProtKB-SubCell"/>
</dbReference>
<dbReference type="InterPro" id="IPR024989">
    <property type="entry name" value="MFS_assoc_dom"/>
</dbReference>
<dbReference type="AlphaFoldDB" id="U2ZKQ7"/>
<gene>
    <name evidence="10" type="ORF">PA6_009_00880</name>
</gene>
<sequence length="384" mass="42073">MTAQPLPYWRLSAFYFFYFAMLGATAPFLPLYFQHLGFAPARIGELVAIPMLMRCLAPNLWGWLGDRSGQRLRIVRFGALCTLLSFALIFVDQSYAWLALVMALHAFFWHAVLPQFEVITLAHLREQSARYSQVRLWGSIGSIVAVIGLGELFERFSPGLFPAMVVLILAGILLGSLWVPNAVPQARAGQGGEGGFLAQLLRPGVPAFFLCVALMQLSHGPYYTFLTLHLERLGYERGFIGQMWALGVVAEIVLFLFMARVLERYSIRGVLVASFLLAALRWLLLGNLADHLGVLLFAQLLHAATFGSFHAAAIHFVQRSFGPNQQGQGQALYAALAGTGGALGALYAGYSWESLGAAWTFAIASLVALAAAIIIALRLHEERA</sequence>
<evidence type="ECO:0000313" key="10">
    <source>
        <dbReference type="EMBL" id="GAD62080.1"/>
    </source>
</evidence>
<dbReference type="InterPro" id="IPR036259">
    <property type="entry name" value="MFS_trans_sf"/>
</dbReference>
<feature type="transmembrane region" description="Helical" evidence="8">
    <location>
        <begin position="329"/>
        <end position="350"/>
    </location>
</feature>